<keyword evidence="6" id="KW-0793">Thylakoid</keyword>
<organism evidence="7">
    <name type="scientific">Cyanoptyche gloeocystis</name>
    <dbReference type="NCBI Taxonomy" id="77922"/>
    <lineage>
        <taxon>Eukaryota</taxon>
        <taxon>Glaucocystophyceae</taxon>
        <taxon>Glaucocystophyceae incertae sedis</taxon>
        <taxon>Cyanoptyche</taxon>
    </lineage>
</organism>
<keyword evidence="5 6" id="KW-0472">Membrane</keyword>
<comment type="caution">
    <text evidence="6">Originally thought to be a component of PSII; based on experiments in Synechocystis, N.tabacum and barley, and its absence from PSII in T.elongatus and T.vulcanus, this is probably not true.</text>
</comment>
<evidence type="ECO:0000256" key="5">
    <source>
        <dbReference type="ARBA" id="ARBA00023136"/>
    </source>
</evidence>
<keyword evidence="7" id="KW-0934">Plastid</keyword>
<geneLocation type="plastid" evidence="7"/>
<dbReference type="GO" id="GO:0009536">
    <property type="term" value="C:plastid"/>
    <property type="evidence" value="ECO:0007669"/>
    <property type="project" value="UniProtKB-SubCell"/>
</dbReference>
<comment type="subcellular location">
    <subcellularLocation>
        <location evidence="6">Cellular thylakoid membrane</location>
        <topology evidence="6">Single-pass membrane protein</topology>
    </subcellularLocation>
    <subcellularLocation>
        <location evidence="1">Membrane</location>
        <topology evidence="1">Single-pass membrane protein</topology>
    </subcellularLocation>
    <subcellularLocation>
        <location evidence="2">Plastid</location>
    </subcellularLocation>
</comment>
<evidence type="ECO:0000313" key="7">
    <source>
        <dbReference type="EMBL" id="ASQ40434.1"/>
    </source>
</evidence>
<accession>A0A3G1IWI6</accession>
<evidence type="ECO:0000256" key="6">
    <source>
        <dbReference type="HAMAP-Rule" id="MF_00293"/>
    </source>
</evidence>
<gene>
    <name evidence="6 7" type="primary">psbN</name>
</gene>
<dbReference type="InterPro" id="IPR003398">
    <property type="entry name" value="PSII_PsbN"/>
</dbReference>
<dbReference type="GO" id="GO:0042651">
    <property type="term" value="C:thylakoid membrane"/>
    <property type="evidence" value="ECO:0007669"/>
    <property type="project" value="UniProtKB-UniRule"/>
</dbReference>
<evidence type="ECO:0000256" key="4">
    <source>
        <dbReference type="ARBA" id="ARBA00022989"/>
    </source>
</evidence>
<keyword evidence="4 6" id="KW-1133">Transmembrane helix</keyword>
<proteinExistence type="inferred from homology"/>
<comment type="function">
    <text evidence="6">May play a role in photosystem I and II biogenesis.</text>
</comment>
<dbReference type="PANTHER" id="PTHR35326:SF3">
    <property type="entry name" value="PROTEIN PSBN"/>
    <property type="match status" value="1"/>
</dbReference>
<dbReference type="HAMAP" id="MF_00293">
    <property type="entry name" value="PSII_PsbN"/>
    <property type="match status" value="1"/>
</dbReference>
<comment type="similarity">
    <text evidence="6">Belongs to the PsbN family.</text>
</comment>
<dbReference type="GO" id="GO:0015979">
    <property type="term" value="P:photosynthesis"/>
    <property type="evidence" value="ECO:0007669"/>
    <property type="project" value="InterPro"/>
</dbReference>
<reference evidence="7" key="1">
    <citation type="submission" date="2017-05" db="EMBL/GenBank/DDBJ databases">
        <title>Plastid comparative genomics reveals ancient divergence between Glaucophyte genera.</title>
        <authorList>
            <person name="Figueroa-Martinez F.J."/>
            <person name="Jackson C."/>
            <person name="Reyes-Prieto A."/>
        </authorList>
    </citation>
    <scope>NUCLEOTIDE SEQUENCE</scope>
    <source>
        <strain evidence="7">SAG 4.97</strain>
    </source>
</reference>
<name>A0A3G1IWI6_9EUKA</name>
<dbReference type="PANTHER" id="PTHR35326">
    <property type="entry name" value="PROTEIN PSBN"/>
    <property type="match status" value="1"/>
</dbReference>
<feature type="transmembrane region" description="Helical" evidence="6">
    <location>
        <begin position="6"/>
        <end position="24"/>
    </location>
</feature>
<protein>
    <recommendedName>
        <fullName evidence="6">Protein PsbN</fullName>
    </recommendedName>
</protein>
<evidence type="ECO:0000256" key="1">
    <source>
        <dbReference type="ARBA" id="ARBA00004167"/>
    </source>
</evidence>
<dbReference type="EMBL" id="MF167427">
    <property type="protein sequence ID" value="ASQ40434.1"/>
    <property type="molecule type" value="Genomic_DNA"/>
</dbReference>
<keyword evidence="3 6" id="KW-0812">Transmembrane</keyword>
<sequence length="43" mass="4815">MELATFIGIFIASVLIAFTVLAVYKSFGPPSKNLRDPFEEHED</sequence>
<evidence type="ECO:0000256" key="3">
    <source>
        <dbReference type="ARBA" id="ARBA00022692"/>
    </source>
</evidence>
<dbReference type="AlphaFoldDB" id="A0A3G1IWI6"/>
<dbReference type="Pfam" id="PF02468">
    <property type="entry name" value="PsbN"/>
    <property type="match status" value="1"/>
</dbReference>
<evidence type="ECO:0000256" key="2">
    <source>
        <dbReference type="ARBA" id="ARBA00004474"/>
    </source>
</evidence>